<organism evidence="2 3">
    <name type="scientific">Stratiformator vulcanicus</name>
    <dbReference type="NCBI Taxonomy" id="2527980"/>
    <lineage>
        <taxon>Bacteria</taxon>
        <taxon>Pseudomonadati</taxon>
        <taxon>Planctomycetota</taxon>
        <taxon>Planctomycetia</taxon>
        <taxon>Planctomycetales</taxon>
        <taxon>Planctomycetaceae</taxon>
        <taxon>Stratiformator</taxon>
    </lineage>
</organism>
<gene>
    <name evidence="2" type="ORF">Pan189_26350</name>
</gene>
<proteinExistence type="predicted"/>
<dbReference type="AlphaFoldDB" id="A0A517R2Y8"/>
<evidence type="ECO:0000313" key="2">
    <source>
        <dbReference type="EMBL" id="QDT38245.1"/>
    </source>
</evidence>
<feature type="compositionally biased region" description="Basic and acidic residues" evidence="1">
    <location>
        <begin position="250"/>
        <end position="268"/>
    </location>
</feature>
<dbReference type="EMBL" id="CP036268">
    <property type="protein sequence ID" value="QDT38245.1"/>
    <property type="molecule type" value="Genomic_DNA"/>
</dbReference>
<protein>
    <recommendedName>
        <fullName evidence="4">Trypsin</fullName>
    </recommendedName>
</protein>
<accession>A0A517R2Y8</accession>
<keyword evidence="3" id="KW-1185">Reference proteome</keyword>
<reference evidence="2 3" key="1">
    <citation type="submission" date="2019-02" db="EMBL/GenBank/DDBJ databases">
        <title>Deep-cultivation of Planctomycetes and their phenomic and genomic characterization uncovers novel biology.</title>
        <authorList>
            <person name="Wiegand S."/>
            <person name="Jogler M."/>
            <person name="Boedeker C."/>
            <person name="Pinto D."/>
            <person name="Vollmers J."/>
            <person name="Rivas-Marin E."/>
            <person name="Kohn T."/>
            <person name="Peeters S.H."/>
            <person name="Heuer A."/>
            <person name="Rast P."/>
            <person name="Oberbeckmann S."/>
            <person name="Bunk B."/>
            <person name="Jeske O."/>
            <person name="Meyerdierks A."/>
            <person name="Storesund J.E."/>
            <person name="Kallscheuer N."/>
            <person name="Luecker S."/>
            <person name="Lage O.M."/>
            <person name="Pohl T."/>
            <person name="Merkel B.J."/>
            <person name="Hornburger P."/>
            <person name="Mueller R.-W."/>
            <person name="Bruemmer F."/>
            <person name="Labrenz M."/>
            <person name="Spormann A.M."/>
            <person name="Op den Camp H."/>
            <person name="Overmann J."/>
            <person name="Amann R."/>
            <person name="Jetten M.S.M."/>
            <person name="Mascher T."/>
            <person name="Medema M.H."/>
            <person name="Devos D.P."/>
            <person name="Kaster A.-K."/>
            <person name="Ovreas L."/>
            <person name="Rohde M."/>
            <person name="Galperin M.Y."/>
            <person name="Jogler C."/>
        </authorList>
    </citation>
    <scope>NUCLEOTIDE SEQUENCE [LARGE SCALE GENOMIC DNA]</scope>
    <source>
        <strain evidence="2 3">Pan189</strain>
    </source>
</reference>
<evidence type="ECO:0008006" key="4">
    <source>
        <dbReference type="Google" id="ProtNLM"/>
    </source>
</evidence>
<dbReference type="Proteomes" id="UP000317318">
    <property type="component" value="Chromosome"/>
</dbReference>
<feature type="region of interest" description="Disordered" evidence="1">
    <location>
        <begin position="250"/>
        <end position="276"/>
    </location>
</feature>
<dbReference type="OrthoDB" id="7191282at2"/>
<dbReference type="KEGG" id="svp:Pan189_26350"/>
<dbReference type="Pfam" id="PF13365">
    <property type="entry name" value="Trypsin_2"/>
    <property type="match status" value="1"/>
</dbReference>
<dbReference type="SUPFAM" id="SSF50494">
    <property type="entry name" value="Trypsin-like serine proteases"/>
    <property type="match status" value="1"/>
</dbReference>
<evidence type="ECO:0000256" key="1">
    <source>
        <dbReference type="SAM" id="MobiDB-lite"/>
    </source>
</evidence>
<name>A0A517R2Y8_9PLAN</name>
<dbReference type="InterPro" id="IPR009003">
    <property type="entry name" value="Peptidase_S1_PA"/>
</dbReference>
<evidence type="ECO:0000313" key="3">
    <source>
        <dbReference type="Proteomes" id="UP000317318"/>
    </source>
</evidence>
<sequence>MPDDQESELDLLLHLTEIECLNSGSVTGNATGFFFLRDKYLFLITNRHVVVGTGAGQPDQLRITLHESADELTKTTSYLIPIQRGVEKDWFEYTDGGDEDPIDVVAIPLTDPTLVEKFEFRSFGPDDLLADSDSLRLGSQLLLLGFPLGFHDEVHHLPVARTAFVATAYAVPFQRTPTFLTDGRMHRGASGSPAIVKRPGQSGSVEYKVAGVHSAAYDMASRDPSQDDRLALNTVWRAYLIEKLTADASRKWAEGADVRTAAEPDSDSKPQPASAS</sequence>
<dbReference type="RefSeq" id="WP_145364337.1">
    <property type="nucleotide sequence ID" value="NZ_CP036268.1"/>
</dbReference>
<dbReference type="Gene3D" id="2.40.10.120">
    <property type="match status" value="1"/>
</dbReference>